<gene>
    <name evidence="1" type="ORF">CUJ86_11540</name>
</gene>
<reference evidence="1 2" key="1">
    <citation type="submission" date="2017-11" db="EMBL/GenBank/DDBJ databases">
        <title>Isolation and Characterization of Methanofollis Species from Methane Seep Offshore SW Taiwan.</title>
        <authorList>
            <person name="Teng N.-H."/>
            <person name="Lai M.-C."/>
            <person name="Chen S.-C."/>
        </authorList>
    </citation>
    <scope>NUCLEOTIDE SEQUENCE [LARGE SCALE GENOMIC DNA]</scope>
    <source>
        <strain evidence="1 2">FWC-SCC2</strain>
    </source>
</reference>
<sequence>MDKIEVTISGYEVREKTVTKTGNSGHVMVPPSWIGKRVKIILLDPVEEE</sequence>
<dbReference type="Proteomes" id="UP000292580">
    <property type="component" value="Unassembled WGS sequence"/>
</dbReference>
<evidence type="ECO:0000313" key="2">
    <source>
        <dbReference type="Proteomes" id="UP000292580"/>
    </source>
</evidence>
<organism evidence="1 2">
    <name type="scientific">Methanofollis fontis</name>
    <dbReference type="NCBI Taxonomy" id="2052832"/>
    <lineage>
        <taxon>Archaea</taxon>
        <taxon>Methanobacteriati</taxon>
        <taxon>Methanobacteriota</taxon>
        <taxon>Stenosarchaea group</taxon>
        <taxon>Methanomicrobia</taxon>
        <taxon>Methanomicrobiales</taxon>
        <taxon>Methanomicrobiaceae</taxon>
        <taxon>Methanofollis</taxon>
    </lineage>
</organism>
<proteinExistence type="predicted"/>
<dbReference type="NCBIfam" id="NF033496">
    <property type="entry name" value="DUF2080_fam_acc"/>
    <property type="match status" value="1"/>
</dbReference>
<dbReference type="EMBL" id="PGCL01000009">
    <property type="protein sequence ID" value="TAJ43269.1"/>
    <property type="molecule type" value="Genomic_DNA"/>
</dbReference>
<dbReference type="Pfam" id="PF09853">
    <property type="entry name" value="DUF2080"/>
    <property type="match status" value="1"/>
</dbReference>
<protein>
    <recommendedName>
        <fullName evidence="3">DUF2080 family transposase-associated protein</fullName>
    </recommendedName>
</protein>
<name>A0A483CQV5_9EURY</name>
<comment type="caution">
    <text evidence="1">The sequence shown here is derived from an EMBL/GenBank/DDBJ whole genome shotgun (WGS) entry which is preliminary data.</text>
</comment>
<keyword evidence="2" id="KW-1185">Reference proteome</keyword>
<dbReference type="AlphaFoldDB" id="A0A483CQV5"/>
<accession>A0A483CQV5</accession>
<evidence type="ECO:0008006" key="3">
    <source>
        <dbReference type="Google" id="ProtNLM"/>
    </source>
</evidence>
<dbReference type="InterPro" id="IPR019205">
    <property type="entry name" value="DUF2080_transposon-encoded"/>
</dbReference>
<evidence type="ECO:0000313" key="1">
    <source>
        <dbReference type="EMBL" id="TAJ43269.1"/>
    </source>
</evidence>